<sequence>MKRTAILVFCVDTFGKKRIRVQDLRSGFSWGENGAFGIPPDPQHLKPYCVSLQTTPYGNQRDPQNFNDNNTDNNRNALWTVRTHQTDFGYYAEFVIPFKSICYELPEKTDAVIWGSRLHGWPAGIMNKRCFRPFHSCLMLRHWYSRSASRVIPLNRTSSRRLRSAKLE</sequence>
<gene>
    <name evidence="1" type="ORF">AAG747_12645</name>
</gene>
<name>A0AAW9S6V4_9BACT</name>
<dbReference type="SUPFAM" id="SSF49344">
    <property type="entry name" value="CBD9-like"/>
    <property type="match status" value="1"/>
</dbReference>
<organism evidence="1 2">
    <name type="scientific">Rapidithrix thailandica</name>
    <dbReference type="NCBI Taxonomy" id="413964"/>
    <lineage>
        <taxon>Bacteria</taxon>
        <taxon>Pseudomonadati</taxon>
        <taxon>Bacteroidota</taxon>
        <taxon>Cytophagia</taxon>
        <taxon>Cytophagales</taxon>
        <taxon>Flammeovirgaceae</taxon>
        <taxon>Rapidithrix</taxon>
    </lineage>
</organism>
<dbReference type="Proteomes" id="UP001403385">
    <property type="component" value="Unassembled WGS sequence"/>
</dbReference>
<evidence type="ECO:0000313" key="2">
    <source>
        <dbReference type="Proteomes" id="UP001403385"/>
    </source>
</evidence>
<proteinExistence type="predicted"/>
<reference evidence="1 2" key="1">
    <citation type="submission" date="2024-04" db="EMBL/GenBank/DDBJ databases">
        <title>Novel genus in family Flammeovirgaceae.</title>
        <authorList>
            <person name="Nguyen T.H."/>
            <person name="Vuong T.Q."/>
            <person name="Le H."/>
            <person name="Kim S.-G."/>
        </authorList>
    </citation>
    <scope>NUCLEOTIDE SEQUENCE [LARGE SCALE GENOMIC DNA]</scope>
    <source>
        <strain evidence="1 2">JCM 23209</strain>
    </source>
</reference>
<evidence type="ECO:0000313" key="1">
    <source>
        <dbReference type="EMBL" id="MEN7548761.1"/>
    </source>
</evidence>
<dbReference type="RefSeq" id="WP_346821538.1">
    <property type="nucleotide sequence ID" value="NZ_JBDKWZ010000006.1"/>
</dbReference>
<protein>
    <submittedName>
        <fullName evidence="1">Uncharacterized protein</fullName>
    </submittedName>
</protein>
<dbReference type="EMBL" id="JBDKWZ010000006">
    <property type="protein sequence ID" value="MEN7548761.1"/>
    <property type="molecule type" value="Genomic_DNA"/>
</dbReference>
<keyword evidence="2" id="KW-1185">Reference proteome</keyword>
<comment type="caution">
    <text evidence="1">The sequence shown here is derived from an EMBL/GenBank/DDBJ whole genome shotgun (WGS) entry which is preliminary data.</text>
</comment>
<dbReference type="AlphaFoldDB" id="A0AAW9S6V4"/>
<accession>A0AAW9S6V4</accession>